<keyword evidence="2" id="KW-1185">Reference proteome</keyword>
<dbReference type="RefSeq" id="WP_203536235.1">
    <property type="nucleotide sequence ID" value="NZ_JAESND010000001.1"/>
</dbReference>
<evidence type="ECO:0000313" key="1">
    <source>
        <dbReference type="EMBL" id="MBM3114551.1"/>
    </source>
</evidence>
<organism evidence="1 2">
    <name type="scientific">Jeongeupia naejangsanensis</name>
    <dbReference type="NCBI Taxonomy" id="613195"/>
    <lineage>
        <taxon>Bacteria</taxon>
        <taxon>Pseudomonadati</taxon>
        <taxon>Pseudomonadota</taxon>
        <taxon>Betaproteobacteria</taxon>
        <taxon>Neisseriales</taxon>
        <taxon>Chitinibacteraceae</taxon>
        <taxon>Jeongeupia</taxon>
    </lineage>
</organism>
<reference evidence="1 2" key="1">
    <citation type="submission" date="2021-01" db="EMBL/GenBank/DDBJ databases">
        <title>Draft Genome Sequence and Polyhydroxyalkanoate Biosynthetic Potential of Jeongeupia naejangsanensis Type Strain DSM 24253.</title>
        <authorList>
            <person name="Turrini P."/>
            <person name="Artuso I."/>
            <person name="Lugli G.A."/>
            <person name="Frangipani E."/>
            <person name="Ventura M."/>
            <person name="Visca P."/>
        </authorList>
    </citation>
    <scope>NUCLEOTIDE SEQUENCE [LARGE SCALE GENOMIC DNA]</scope>
    <source>
        <strain evidence="1 2">DSM 24253</strain>
    </source>
</reference>
<sequence>MQCKRIISIIIHPKDVKDPELKTCDDLLALRYKDIGYISDDIYLSQYTSEKYEVPNINKDLQTLINISNEWVTNGRKNSNGLGLYIQTHGNAQGPVMKNGPVVGAVLALYNLGLRFRKINLGWCSSGGGQIYTAEQSSSVDFIKLLVTELDSVKPLNIKVTGNLDTNIESLHIEDPDRKLDGTLFSAYGTIITFKKSKDIDKNTTEPDKVRNTFKNKYTHPHPNINGILADLENQPKNKFNEFKSKQEKEIRDNLTIAVDYFNKKVIWKVENKKLVRAPISEYTDSKDIAYLHQVIVQHHEMCKV</sequence>
<comment type="caution">
    <text evidence="1">The sequence shown here is derived from an EMBL/GenBank/DDBJ whole genome shotgun (WGS) entry which is preliminary data.</text>
</comment>
<dbReference type="Proteomes" id="UP000809431">
    <property type="component" value="Unassembled WGS sequence"/>
</dbReference>
<dbReference type="EMBL" id="JAESND010000001">
    <property type="protein sequence ID" value="MBM3114551.1"/>
    <property type="molecule type" value="Genomic_DNA"/>
</dbReference>
<gene>
    <name evidence="1" type="ORF">JMJ54_01805</name>
</gene>
<name>A0ABS2BG21_9NEIS</name>
<proteinExistence type="predicted"/>
<evidence type="ECO:0000313" key="2">
    <source>
        <dbReference type="Proteomes" id="UP000809431"/>
    </source>
</evidence>
<protein>
    <submittedName>
        <fullName evidence="1">Uncharacterized protein</fullName>
    </submittedName>
</protein>
<accession>A0ABS2BG21</accession>